<proteinExistence type="predicted"/>
<dbReference type="RefSeq" id="WP_112054325.1">
    <property type="nucleotide sequence ID" value="NZ_QLSX01000003.1"/>
</dbReference>
<evidence type="ECO:0000313" key="2">
    <source>
        <dbReference type="Proteomes" id="UP000249700"/>
    </source>
</evidence>
<name>A0A328XV48_9GAMM</name>
<dbReference type="Proteomes" id="UP000249700">
    <property type="component" value="Unassembled WGS sequence"/>
</dbReference>
<sequence>MRFPWFMDAVNDSQYNPTRSSRAENLQARRRLESLLEERRLKQVIDDDWGLDGEEEEEEEEE</sequence>
<dbReference type="InterPro" id="IPR058059">
    <property type="entry name" value="PA3496-like"/>
</dbReference>
<reference evidence="1 2" key="1">
    <citation type="submission" date="2018-06" db="EMBL/GenBank/DDBJ databases">
        <title>Comparative analysis of microorganisms from saline springs in Andes Mountain Range, Colombia.</title>
        <authorList>
            <person name="Rubin E."/>
        </authorList>
    </citation>
    <scope>NUCLEOTIDE SEQUENCE [LARGE SCALE GENOMIC DNA]</scope>
    <source>
        <strain evidence="1 2">USBA-857</strain>
    </source>
</reference>
<dbReference type="NCBIfam" id="NF046101">
    <property type="entry name" value="PA3496_fam"/>
    <property type="match status" value="1"/>
</dbReference>
<organism evidence="1 2">
    <name type="scientific">Onishia taeanensis</name>
    <dbReference type="NCBI Taxonomy" id="284577"/>
    <lineage>
        <taxon>Bacteria</taxon>
        <taxon>Pseudomonadati</taxon>
        <taxon>Pseudomonadota</taxon>
        <taxon>Gammaproteobacteria</taxon>
        <taxon>Oceanospirillales</taxon>
        <taxon>Halomonadaceae</taxon>
        <taxon>Onishia</taxon>
    </lineage>
</organism>
<protein>
    <submittedName>
        <fullName evidence="1">Uncharacterized protein</fullName>
    </submittedName>
</protein>
<gene>
    <name evidence="1" type="ORF">BCL93_103377</name>
</gene>
<comment type="caution">
    <text evidence="1">The sequence shown here is derived from an EMBL/GenBank/DDBJ whole genome shotgun (WGS) entry which is preliminary data.</text>
</comment>
<dbReference type="AlphaFoldDB" id="A0A328XV48"/>
<evidence type="ECO:0000313" key="1">
    <source>
        <dbReference type="EMBL" id="RAR63144.1"/>
    </source>
</evidence>
<dbReference type="EMBL" id="QLSX01000003">
    <property type="protein sequence ID" value="RAR63144.1"/>
    <property type="molecule type" value="Genomic_DNA"/>
</dbReference>
<accession>A0A328XV48</accession>